<evidence type="ECO:0000256" key="1">
    <source>
        <dbReference type="SAM" id="SignalP"/>
    </source>
</evidence>
<evidence type="ECO:0008006" key="4">
    <source>
        <dbReference type="Google" id="ProtNLM"/>
    </source>
</evidence>
<feature type="chain" id="PRO_5020906187" description="ABC transporter substrate-binding protein" evidence="1">
    <location>
        <begin position="26"/>
        <end position="45"/>
    </location>
</feature>
<dbReference type="AlphaFoldDB" id="A0A4R6E6C8"/>
<evidence type="ECO:0000313" key="2">
    <source>
        <dbReference type="EMBL" id="TDN53450.1"/>
    </source>
</evidence>
<gene>
    <name evidence="2" type="ORF">C7389_105125</name>
</gene>
<keyword evidence="1" id="KW-0732">Signal</keyword>
<accession>A0A4R6E6C8</accession>
<keyword evidence="3" id="KW-1185">Reference proteome</keyword>
<sequence>MRFIRTLGLAAGMLLAALLSPQVRAADLTIAYGAVPPAGLQFVDG</sequence>
<comment type="caution">
    <text evidence="2">The sequence shown here is derived from an EMBL/GenBank/DDBJ whole genome shotgun (WGS) entry which is preliminary data.</text>
</comment>
<evidence type="ECO:0000313" key="3">
    <source>
        <dbReference type="Proteomes" id="UP000295129"/>
    </source>
</evidence>
<dbReference type="Proteomes" id="UP000295129">
    <property type="component" value="Unassembled WGS sequence"/>
</dbReference>
<proteinExistence type="predicted"/>
<name>A0A4R6E6C8_9RHOO</name>
<protein>
    <recommendedName>
        <fullName evidence="4">ABC transporter substrate-binding protein</fullName>
    </recommendedName>
</protein>
<dbReference type="RefSeq" id="WP_162851698.1">
    <property type="nucleotide sequence ID" value="NZ_SNVV01000005.1"/>
</dbReference>
<reference evidence="2 3" key="1">
    <citation type="submission" date="2019-03" db="EMBL/GenBank/DDBJ databases">
        <title>Genomic Encyclopedia of Type Strains, Phase IV (KMG-IV): sequencing the most valuable type-strain genomes for metagenomic binning, comparative biology and taxonomic classification.</title>
        <authorList>
            <person name="Goeker M."/>
        </authorList>
    </citation>
    <scope>NUCLEOTIDE SEQUENCE [LARGE SCALE GENOMIC DNA]</scope>
    <source>
        <strain evidence="2 3">DSM 12121</strain>
    </source>
</reference>
<organism evidence="2 3">
    <name type="scientific">Azoarcus indigens</name>
    <dbReference type="NCBI Taxonomy" id="29545"/>
    <lineage>
        <taxon>Bacteria</taxon>
        <taxon>Pseudomonadati</taxon>
        <taxon>Pseudomonadota</taxon>
        <taxon>Betaproteobacteria</taxon>
        <taxon>Rhodocyclales</taxon>
        <taxon>Zoogloeaceae</taxon>
        <taxon>Azoarcus</taxon>
    </lineage>
</organism>
<dbReference type="EMBL" id="SNVV01000005">
    <property type="protein sequence ID" value="TDN53450.1"/>
    <property type="molecule type" value="Genomic_DNA"/>
</dbReference>
<feature type="signal peptide" evidence="1">
    <location>
        <begin position="1"/>
        <end position="25"/>
    </location>
</feature>